<dbReference type="InParanoid" id="A0A6P7FJ82"/>
<dbReference type="SMART" id="SM00587">
    <property type="entry name" value="CHK"/>
    <property type="match status" value="1"/>
</dbReference>
<dbReference type="Pfam" id="PF02958">
    <property type="entry name" value="EcKL"/>
    <property type="match status" value="1"/>
</dbReference>
<dbReference type="InterPro" id="IPR004119">
    <property type="entry name" value="EcKL"/>
</dbReference>
<evidence type="ECO:0000313" key="2">
    <source>
        <dbReference type="RefSeq" id="XP_028133078.1"/>
    </source>
</evidence>
<dbReference type="InterPro" id="IPR015897">
    <property type="entry name" value="CHK_kinase-like"/>
</dbReference>
<accession>A0A6P7FJ82</accession>
<proteinExistence type="predicted"/>
<dbReference type="PANTHER" id="PTHR11012">
    <property type="entry name" value="PROTEIN KINASE-LIKE DOMAIN-CONTAINING"/>
    <property type="match status" value="1"/>
</dbReference>
<organism evidence="2">
    <name type="scientific">Diabrotica virgifera virgifera</name>
    <name type="common">western corn rootworm</name>
    <dbReference type="NCBI Taxonomy" id="50390"/>
    <lineage>
        <taxon>Eukaryota</taxon>
        <taxon>Metazoa</taxon>
        <taxon>Ecdysozoa</taxon>
        <taxon>Arthropoda</taxon>
        <taxon>Hexapoda</taxon>
        <taxon>Insecta</taxon>
        <taxon>Pterygota</taxon>
        <taxon>Neoptera</taxon>
        <taxon>Endopterygota</taxon>
        <taxon>Coleoptera</taxon>
        <taxon>Polyphaga</taxon>
        <taxon>Cucujiformia</taxon>
        <taxon>Chrysomeloidea</taxon>
        <taxon>Chrysomelidae</taxon>
        <taxon>Galerucinae</taxon>
        <taxon>Diabroticina</taxon>
        <taxon>Diabroticites</taxon>
        <taxon>Diabrotica</taxon>
    </lineage>
</organism>
<dbReference type="SUPFAM" id="SSF56112">
    <property type="entry name" value="Protein kinase-like (PK-like)"/>
    <property type="match status" value="1"/>
</dbReference>
<reference evidence="2" key="1">
    <citation type="submission" date="2025-08" db="UniProtKB">
        <authorList>
            <consortium name="RefSeq"/>
        </authorList>
    </citation>
    <scope>IDENTIFICATION</scope>
    <source>
        <tissue evidence="2">Whole insect</tissue>
    </source>
</reference>
<evidence type="ECO:0000259" key="1">
    <source>
        <dbReference type="SMART" id="SM00587"/>
    </source>
</evidence>
<name>A0A6P7FJ82_DIAVI</name>
<sequence length="411" mass="47289">MEGERIKDLNNLLKPALGENVEIVDKTITNLTQPGDNYFSDMLKLQVTTRNKDTNATNTEHFVAKCCIADADMAAQSSSLFKPEIAFYKEIVPTMQKFLKEHGQKEVEIFPKLIAARYNLDGKEEPDGDAVLVLENLQVAGFGNQDRHKGFDLEGAKLLVTDLAVFHAVPLAIKLKQPDLFQKVFVDNCPQNKPKENGPDHRGIPKMPRATLKQILSQDHICRKHVDKLDDLIDADEDNFSKGNLFNKFDIKETVFSGLVHKDMWVNNTMQKKDKDGRIVKNNFVDFQMYGIQDVTTDLIFFLLSSVDIVTLEEHFEYLLQLYHEHVIKTLESLKCDVASFKYVDFINNLKENTIGEFFHILLMNNLIIYIKKGEKTDFDILKNLTVDSMHPIARRKFVFLFKMLVQKEWI</sequence>
<dbReference type="PANTHER" id="PTHR11012:SF55">
    <property type="entry name" value="BHLH DOMAIN-CONTAINING PROTEIN"/>
    <property type="match status" value="1"/>
</dbReference>
<protein>
    <submittedName>
        <fullName evidence="2">Uncharacterized protein LOC114328428</fullName>
    </submittedName>
</protein>
<dbReference type="RefSeq" id="XP_028133078.1">
    <property type="nucleotide sequence ID" value="XM_028277277.1"/>
</dbReference>
<gene>
    <name evidence="2" type="primary">LOC114328428</name>
</gene>
<feature type="domain" description="CHK kinase-like" evidence="1">
    <location>
        <begin position="132"/>
        <end position="333"/>
    </location>
</feature>
<dbReference type="AlphaFoldDB" id="A0A6P7FJ82"/>
<dbReference type="InterPro" id="IPR011009">
    <property type="entry name" value="Kinase-like_dom_sf"/>
</dbReference>